<feature type="compositionally biased region" description="Low complexity" evidence="1">
    <location>
        <begin position="884"/>
        <end position="909"/>
    </location>
</feature>
<feature type="compositionally biased region" description="Polar residues" evidence="1">
    <location>
        <begin position="246"/>
        <end position="260"/>
    </location>
</feature>
<dbReference type="EMBL" id="CAJNNW010010392">
    <property type="protein sequence ID" value="CAE8651997.1"/>
    <property type="molecule type" value="Genomic_DNA"/>
</dbReference>
<feature type="compositionally biased region" description="Low complexity" evidence="1">
    <location>
        <begin position="810"/>
        <end position="830"/>
    </location>
</feature>
<proteinExistence type="predicted"/>
<feature type="region of interest" description="Disordered" evidence="1">
    <location>
        <begin position="2215"/>
        <end position="2271"/>
    </location>
</feature>
<feature type="compositionally biased region" description="Low complexity" evidence="1">
    <location>
        <begin position="516"/>
        <end position="680"/>
    </location>
</feature>
<feature type="compositionally biased region" description="Low complexity" evidence="1">
    <location>
        <begin position="2236"/>
        <end position="2266"/>
    </location>
</feature>
<feature type="compositionally biased region" description="Low complexity" evidence="1">
    <location>
        <begin position="847"/>
        <end position="867"/>
    </location>
</feature>
<feature type="compositionally biased region" description="Low complexity" evidence="1">
    <location>
        <begin position="923"/>
        <end position="984"/>
    </location>
</feature>
<evidence type="ECO:0000256" key="1">
    <source>
        <dbReference type="SAM" id="MobiDB-lite"/>
    </source>
</evidence>
<feature type="compositionally biased region" description="Low complexity" evidence="1">
    <location>
        <begin position="736"/>
        <end position="756"/>
    </location>
</feature>
<gene>
    <name evidence="2" type="ORF">PGLA2088_LOCUS9396</name>
</gene>
<feature type="compositionally biased region" description="Low complexity" evidence="1">
    <location>
        <begin position="383"/>
        <end position="504"/>
    </location>
</feature>
<feature type="region of interest" description="Disordered" evidence="1">
    <location>
        <begin position="317"/>
        <end position="369"/>
    </location>
</feature>
<feature type="region of interest" description="Disordered" evidence="1">
    <location>
        <begin position="383"/>
        <end position="984"/>
    </location>
</feature>
<organism evidence="2 3">
    <name type="scientific">Polarella glacialis</name>
    <name type="common">Dinoflagellate</name>
    <dbReference type="NCBI Taxonomy" id="89957"/>
    <lineage>
        <taxon>Eukaryota</taxon>
        <taxon>Sar</taxon>
        <taxon>Alveolata</taxon>
        <taxon>Dinophyceae</taxon>
        <taxon>Suessiales</taxon>
        <taxon>Suessiaceae</taxon>
        <taxon>Polarella</taxon>
    </lineage>
</organism>
<dbReference type="Proteomes" id="UP000626109">
    <property type="component" value="Unassembled WGS sequence"/>
</dbReference>
<feature type="compositionally biased region" description="Low complexity" evidence="1">
    <location>
        <begin position="773"/>
        <end position="793"/>
    </location>
</feature>
<evidence type="ECO:0000313" key="2">
    <source>
        <dbReference type="EMBL" id="CAE8651997.1"/>
    </source>
</evidence>
<protein>
    <submittedName>
        <fullName evidence="2">Uncharacterized protein</fullName>
    </submittedName>
</protein>
<feature type="region of interest" description="Disordered" evidence="1">
    <location>
        <begin position="227"/>
        <end position="260"/>
    </location>
</feature>
<reference evidence="2" key="1">
    <citation type="submission" date="2021-02" db="EMBL/GenBank/DDBJ databases">
        <authorList>
            <person name="Dougan E. K."/>
            <person name="Rhodes N."/>
            <person name="Thang M."/>
            <person name="Chan C."/>
        </authorList>
    </citation>
    <scope>NUCLEOTIDE SEQUENCE</scope>
</reference>
<feature type="compositionally biased region" description="Polar residues" evidence="1">
    <location>
        <begin position="2223"/>
        <end position="2235"/>
    </location>
</feature>
<feature type="compositionally biased region" description="Low complexity" evidence="1">
    <location>
        <begin position="699"/>
        <end position="719"/>
    </location>
</feature>
<comment type="caution">
    <text evidence="2">The sequence shown here is derived from an EMBL/GenBank/DDBJ whole genome shotgun (WGS) entry which is preliminary data.</text>
</comment>
<name>A0A813IJ98_POLGL</name>
<evidence type="ECO:0000313" key="3">
    <source>
        <dbReference type="Proteomes" id="UP000626109"/>
    </source>
</evidence>
<accession>A0A813IJ98</accession>
<sequence>MALLWMALPWSALAANDCARRMGSVRTACPVLGTGDSQDARVLSAQVCEDAMCNKFLIEANSTCGEESGGIYISQLLSICSPCFRGFMGLQSSCNFTAAAPTYEEVCGVDTYCHQSLKTTQTSCSPTETVAGIIVYDRVQDLLQMCDSGRCSFAANAVSADHRCIADDGPNLEAACTTACNPLFCTAVQHCEGQVELPAFMNMPSTMISVFRRKLIKALEPCACGSDRKLNPSPEKTTSKHPKSPTAGTNSSAPSSAGQCQASEKSCSRNIYDGTGVSMGTDIVCVQMGVNCPCDEDFEDQCFYGVADGVMYPSGDHSYGSSGPPSGDPSYGSAGYPPGDPSYGSSGYPSGDHSYGSSGSPSGDPSYGSSGYPSGDAFYGSSGSYSGDPSYGNATYPSGDPSYGSSGYPSGDPSYGSSGSLPGDPSYGNATDPSGDPYYGSSGYPSGDPSYGSSGSPSGDPSYGSSGYPSGNASYGSSGYPSGDPSYGSSGYPSGDPSYVSSGSLPGDPSYGNATDPSGDPYYGSSGYPSGDPSYGSSGSPSGDPSYGNAPYPSGDPSYGSSGYPSGDPSYGSSGSPSGDPSYGNAAYPSGDPSYGSSGHPSGDPSYGSSYGSLPGDPSYGNATDPSGDPSYGSPGYPSGDPSYGSSGSPSGDPSYGNAPYPSGDPSYGSSGYSSGDPSYGPTPAPLPGDPSYSSTTLSSGDPSYGSSGYSSGDPSYGPTPAPLQGDPSYSSTTLSSGDPSYGSSGYSSGDPSYGPTPAPLQGDPSYSSTTLSSGDPSYGSSGYSSGDPSYGPTPAPLQGDPSYSSTTLSSGDPSYGSSGYSSGDPSYGPTPAPLQGDPSYSSTTLSSGDPSYGSSGYSSGDPSYGPTPAPFQDDPSYSSTTLSSGDPSYGSSGYPSGEPSYGSSGSPSDFPWRRMAYDDSKGSSGSPSGDPSYGSSGYPSGDPSYGSHGSPSGDPSYASASYASGDPSYGSSSDPSPDASYGGTSSDSYCQAKSVGGCSASSSGGSYPEMSGCLTGQMECYLTTYDAAGEPDYSSKSRPTCVNQSAGCPCNLDWEHKCEDSWGSWCQAQMMGSCPITCGVDQTICYATPYDAEGNADYMASALGNQSCADISEGCSCNADWEVKCSGPYGSWCQETRWGKCPVMCAAGEILCFETVYDSSGNPNYNGESKETCADENAGCSCNSVWENKCTDSWGSWCMSTMYGDCPVTCNATQTMCYATVYDAGTGEADWMAPSTQTCADMTTGCPCNSDFENKCEEDGYSWCQSKKWQCPIKCQETETECFAMAYNSQTGYPDFDFAGNQSCAPLASGCPCNSQFEDSCTGWYGSYCQPKVWGSCPLSCSDDEYLCYETVYTDTGEPDWMSTKGNQSCASMTLGCPCNAQWEQKCSDSWGSWCESKLYSCPLDCGADPVCYSASGNMSCSTPSGCVCDAATELSCPDPYMPGKNQCLSQTWYSACPLTCQAGETLCSSVGFDGTGAPTWTDTCSVTSDWKCPVLCGSGATKCGQGDMSYCIPSSQSCPVECTETEKSCWVDSYDPQGQYASGEEQCVLLTQNCPCGSGAMNCTSYGKSYCLPATMTCPVVCDDATQKTCVVMSYTASGSWNDTATRMECAALSQSCSCGTNAKLCKFTDENGLSEDYCLPSSVDGNELTCPVTCKSDEQTCYQANYNSTGSHLGFLQTCAAASATCPCGTETLHCRAGTGDSYCMPNYDLELQQPMVCPVVCDYATEDLCTIPSFDSQGGLASVRDKCVPKGGTCDCKLGTNAQSCNMTTLFGEWTECIPRVGAYCPAKCASGEVSCPLLEDFLPNGTWKGSRQPSVTCAANSSACSCGLEAKQCVLQGGIVWPKSMQCPVTCSAAGQKKCYLTDYSGSGDAVSERELCVDEKASCPCGKNAAKCPGTEICLTAVARTAVCPCAANEDFCWVKDYTSDGTAAGEFPKCTPKDTACQCGKNTIKCADPRDATQFACVPKSTKDGKGGSCPRPCTPAQEAAGNQTCIQTNLGPEGKFVSETITCGVAGGCPTGSNMKKCPSGAVISTAEQCVDLYGLGNKNASATAVNASQVQKATLTFTLTGVAGSDNIGSKADNANVAVKSALQLPSTLKSTLSIMAVGGSSSAASRRLTAGSAIAVMEVQNQGASGVSPQQAADQLKRMVQSGDNKLSKAMSDIGSVDATAGVSVASVTRTVETRASAAAGVNAAQEAAQVANIMTTTVRTTTVRTTTSRPVQGTSQSPSVQGTTSQGPSVQGSSQGPLVSTTSAAPSTTPAPLQPTVLQGKMTITVPSCAAFVANSNATGSVKEGLAAAANTPVAYLDVTLACSARRLSQTRRLADETVNADYTITIPATDSSVVAAIVIAHLNGPVSASIAQTISQQTGISVTVSVTKPVVVEDSQNGHSASEAMDSKTMSASLAVVTRFLLIVFTSLTSVL</sequence>
<feature type="compositionally biased region" description="Basic and acidic residues" evidence="1">
    <location>
        <begin position="912"/>
        <end position="922"/>
    </location>
</feature>